<dbReference type="RefSeq" id="WP_185133947.1">
    <property type="nucleotide sequence ID" value="NZ_JACJVR010000002.1"/>
</dbReference>
<sequence>MSIGFDLGGFMGGIIGTLGAYWVARYTIKKQREAERPKQRKTVYVCASRVGDALYNFSWEIVLMENTEYGPLFEKMIQFRGKLLEMLPEAIETDDRLVVLIERVRTELFKLGNHYSKIENRNDYGKFLKDVSNILDKEFRVCKSIMTQAKGT</sequence>
<gene>
    <name evidence="2" type="ORF">H7B90_00760</name>
</gene>
<feature type="transmembrane region" description="Helical" evidence="1">
    <location>
        <begin position="6"/>
        <end position="24"/>
    </location>
</feature>
<reference evidence="2 3" key="1">
    <citation type="submission" date="2020-08" db="EMBL/GenBank/DDBJ databases">
        <title>Cohnella phylogeny.</title>
        <authorList>
            <person name="Dunlap C."/>
        </authorList>
    </citation>
    <scope>NUCLEOTIDE SEQUENCE [LARGE SCALE GENOMIC DNA]</scope>
    <source>
        <strain evidence="2 3">DSM 25239</strain>
    </source>
</reference>
<protein>
    <submittedName>
        <fullName evidence="2">Uncharacterized protein</fullName>
    </submittedName>
</protein>
<organism evidence="2 3">
    <name type="scientific">Cohnella xylanilytica</name>
    <dbReference type="NCBI Taxonomy" id="557555"/>
    <lineage>
        <taxon>Bacteria</taxon>
        <taxon>Bacillati</taxon>
        <taxon>Bacillota</taxon>
        <taxon>Bacilli</taxon>
        <taxon>Bacillales</taxon>
        <taxon>Paenibacillaceae</taxon>
        <taxon>Cohnella</taxon>
    </lineage>
</organism>
<keyword evidence="1" id="KW-1133">Transmembrane helix</keyword>
<keyword evidence="3" id="KW-1185">Reference proteome</keyword>
<keyword evidence="1" id="KW-0472">Membrane</keyword>
<comment type="caution">
    <text evidence="2">The sequence shown here is derived from an EMBL/GenBank/DDBJ whole genome shotgun (WGS) entry which is preliminary data.</text>
</comment>
<dbReference type="EMBL" id="JACJVR010000002">
    <property type="protein sequence ID" value="MBB6689922.1"/>
    <property type="molecule type" value="Genomic_DNA"/>
</dbReference>
<evidence type="ECO:0000313" key="3">
    <source>
        <dbReference type="Proteomes" id="UP000553776"/>
    </source>
</evidence>
<proteinExistence type="predicted"/>
<dbReference type="AlphaFoldDB" id="A0A841TSV2"/>
<evidence type="ECO:0000313" key="2">
    <source>
        <dbReference type="EMBL" id="MBB6689922.1"/>
    </source>
</evidence>
<accession>A0A841TSV2</accession>
<keyword evidence="1" id="KW-0812">Transmembrane</keyword>
<evidence type="ECO:0000256" key="1">
    <source>
        <dbReference type="SAM" id="Phobius"/>
    </source>
</evidence>
<dbReference type="Proteomes" id="UP000553776">
    <property type="component" value="Unassembled WGS sequence"/>
</dbReference>
<name>A0A841TSV2_9BACL</name>